<evidence type="ECO:0000313" key="2">
    <source>
        <dbReference type="Proteomes" id="UP000327157"/>
    </source>
</evidence>
<dbReference type="Proteomes" id="UP000327157">
    <property type="component" value="Chromosome 16"/>
</dbReference>
<organism evidence="1 2">
    <name type="scientific">Pyrus ussuriensis x Pyrus communis</name>
    <dbReference type="NCBI Taxonomy" id="2448454"/>
    <lineage>
        <taxon>Eukaryota</taxon>
        <taxon>Viridiplantae</taxon>
        <taxon>Streptophyta</taxon>
        <taxon>Embryophyta</taxon>
        <taxon>Tracheophyta</taxon>
        <taxon>Spermatophyta</taxon>
        <taxon>Magnoliopsida</taxon>
        <taxon>eudicotyledons</taxon>
        <taxon>Gunneridae</taxon>
        <taxon>Pentapetalae</taxon>
        <taxon>rosids</taxon>
        <taxon>fabids</taxon>
        <taxon>Rosales</taxon>
        <taxon>Rosaceae</taxon>
        <taxon>Amygdaloideae</taxon>
        <taxon>Maleae</taxon>
        <taxon>Pyrus</taxon>
    </lineage>
</organism>
<comment type="caution">
    <text evidence="1">The sequence shown here is derived from an EMBL/GenBank/DDBJ whole genome shotgun (WGS) entry which is preliminary data.</text>
</comment>
<evidence type="ECO:0000313" key="1">
    <source>
        <dbReference type="EMBL" id="KAB2625933.1"/>
    </source>
</evidence>
<accession>A0A5N5HH63</accession>
<reference evidence="1 2" key="1">
    <citation type="submission" date="2019-09" db="EMBL/GenBank/DDBJ databases">
        <authorList>
            <person name="Ou C."/>
        </authorList>
    </citation>
    <scope>NUCLEOTIDE SEQUENCE [LARGE SCALE GENOMIC DNA]</scope>
    <source>
        <strain evidence="1">S2</strain>
        <tissue evidence="1">Leaf</tissue>
    </source>
</reference>
<gene>
    <name evidence="1" type="ORF">D8674_017593</name>
</gene>
<reference evidence="2" key="2">
    <citation type="submission" date="2019-10" db="EMBL/GenBank/DDBJ databases">
        <title>A de novo genome assembly of a pear dwarfing rootstock.</title>
        <authorList>
            <person name="Wang F."/>
            <person name="Wang J."/>
            <person name="Li S."/>
            <person name="Zhang Y."/>
            <person name="Fang M."/>
            <person name="Ma L."/>
            <person name="Zhao Y."/>
            <person name="Jiang S."/>
        </authorList>
    </citation>
    <scope>NUCLEOTIDE SEQUENCE [LARGE SCALE GENOMIC DNA]</scope>
</reference>
<dbReference type="EMBL" id="SMOL01000160">
    <property type="protein sequence ID" value="KAB2625933.1"/>
    <property type="molecule type" value="Genomic_DNA"/>
</dbReference>
<name>A0A5N5HH63_9ROSA</name>
<keyword evidence="2" id="KW-1185">Reference proteome</keyword>
<protein>
    <submittedName>
        <fullName evidence="1">S ribonuclease</fullName>
    </submittedName>
</protein>
<reference evidence="1 2" key="3">
    <citation type="submission" date="2019-11" db="EMBL/GenBank/DDBJ databases">
        <title>A de novo genome assembly of a pear dwarfing rootstock.</title>
        <authorList>
            <person name="Wang F."/>
            <person name="Wang J."/>
            <person name="Li S."/>
            <person name="Zhang Y."/>
            <person name="Fang M."/>
            <person name="Ma L."/>
            <person name="Zhao Y."/>
            <person name="Jiang S."/>
        </authorList>
    </citation>
    <scope>NUCLEOTIDE SEQUENCE [LARGE SCALE GENOMIC DNA]</scope>
    <source>
        <strain evidence="1">S2</strain>
        <tissue evidence="1">Leaf</tissue>
    </source>
</reference>
<dbReference type="AlphaFoldDB" id="A0A5N5HH63"/>
<sequence>MSKSLKSCLRCWCSKCVVNEGGAAKVEWFLRMGECMDSFYEWESVWNRMKPRRDCVEMEGDLRQRGSVCVVCCVVNGISMMNGIHCGCNACLFIGWKAGIACESWNCIRGTQHGMFGAGIECESMCNEYVAACG</sequence>
<proteinExistence type="predicted"/>